<organism evidence="10">
    <name type="scientific">Hydra vulgaris</name>
    <name type="common">Hydra</name>
    <name type="synonym">Hydra attenuata</name>
    <dbReference type="NCBI Taxonomy" id="6087"/>
    <lineage>
        <taxon>Eukaryota</taxon>
        <taxon>Metazoa</taxon>
        <taxon>Cnidaria</taxon>
        <taxon>Hydrozoa</taxon>
        <taxon>Hydroidolina</taxon>
        <taxon>Anthoathecata</taxon>
        <taxon>Aplanulata</taxon>
        <taxon>Hydridae</taxon>
        <taxon>Hydra</taxon>
    </lineage>
</organism>
<gene>
    <name evidence="10" type="primary">LITAF</name>
</gene>
<evidence type="ECO:0000259" key="9">
    <source>
        <dbReference type="PROSITE" id="PS51837"/>
    </source>
</evidence>
<protein>
    <submittedName>
        <fullName evidence="10">Lipopolysaccharide-induced tumor necrosis factor-alpha factor</fullName>
    </submittedName>
</protein>
<feature type="non-terminal residue" evidence="10">
    <location>
        <position position="1"/>
    </location>
</feature>
<dbReference type="SMART" id="SM00714">
    <property type="entry name" value="LITAF"/>
    <property type="match status" value="1"/>
</dbReference>
<reference evidence="10" key="1">
    <citation type="journal article" date="2013" name="Genome Biol. Evol.">
        <title>Punctuated emergences of genetic and phenotypic innovations in eumetazoan, bilaterian, euteleostome, and hominidae ancestors.</title>
        <authorList>
            <person name="Wenger Y."/>
            <person name="Galliot B."/>
        </authorList>
    </citation>
    <scope>NUCLEOTIDE SEQUENCE</scope>
    <source>
        <tissue evidence="10">Whole animals</tissue>
    </source>
</reference>
<evidence type="ECO:0000256" key="8">
    <source>
        <dbReference type="SAM" id="Phobius"/>
    </source>
</evidence>
<dbReference type="Pfam" id="PF10601">
    <property type="entry name" value="zf-LITAF-like"/>
    <property type="match status" value="1"/>
</dbReference>
<dbReference type="AlphaFoldDB" id="T2M789"/>
<evidence type="ECO:0000256" key="1">
    <source>
        <dbReference type="ARBA" id="ARBA00004414"/>
    </source>
</evidence>
<sequence length="179" mass="20324">KNKIRAWIITQLEEIKSYVKYLRAIKMNPNEPPKYEESMINSQPPPNYTSNYPPPMQPGYYVPPGNVYPPPDQMHTKPMQQPMYPPGPATNIVVQPQVAAAYVIAFNMAPIRMQCPHCQAQIVTSIEYVSGLLAWLLCLGMFFFGAWLCCFIPFCVDGCKDVNHSCPNCMKVIGTFKRM</sequence>
<comment type="subcellular location">
    <subcellularLocation>
        <location evidence="2">Endosome membrane</location>
        <topology evidence="2">Peripheral membrane protein</topology>
    </subcellularLocation>
    <subcellularLocation>
        <location evidence="1">Late endosome membrane</location>
    </subcellularLocation>
    <subcellularLocation>
        <location evidence="3">Lysosome membrane</location>
        <topology evidence="3">Peripheral membrane protein</topology>
        <orientation evidence="3">Cytoplasmic side</orientation>
    </subcellularLocation>
</comment>
<evidence type="ECO:0000256" key="2">
    <source>
        <dbReference type="ARBA" id="ARBA00004481"/>
    </source>
</evidence>
<feature type="transmembrane region" description="Helical" evidence="8">
    <location>
        <begin position="132"/>
        <end position="154"/>
    </location>
</feature>
<dbReference type="GO" id="GO:0005765">
    <property type="term" value="C:lysosomal membrane"/>
    <property type="evidence" value="ECO:0007669"/>
    <property type="project" value="UniProtKB-SubCell"/>
</dbReference>
<keyword evidence="8" id="KW-0812">Transmembrane</keyword>
<dbReference type="PANTHER" id="PTHR23292:SF6">
    <property type="entry name" value="FI16602P1-RELATED"/>
    <property type="match status" value="1"/>
</dbReference>
<dbReference type="GO" id="GO:0031902">
    <property type="term" value="C:late endosome membrane"/>
    <property type="evidence" value="ECO:0007669"/>
    <property type="project" value="UniProtKB-SubCell"/>
</dbReference>
<evidence type="ECO:0000256" key="5">
    <source>
        <dbReference type="ARBA" id="ARBA00022723"/>
    </source>
</evidence>
<keyword evidence="6" id="KW-0862">Zinc</keyword>
<keyword evidence="8" id="KW-1133">Transmembrane helix</keyword>
<evidence type="ECO:0000256" key="3">
    <source>
        <dbReference type="ARBA" id="ARBA00004630"/>
    </source>
</evidence>
<proteinExistence type="evidence at transcript level"/>
<dbReference type="EMBL" id="HAAD01001563">
    <property type="protein sequence ID" value="CDG67795.1"/>
    <property type="molecule type" value="mRNA"/>
</dbReference>
<evidence type="ECO:0000313" key="10">
    <source>
        <dbReference type="EMBL" id="CDG67795.1"/>
    </source>
</evidence>
<accession>T2M789</accession>
<keyword evidence="7 8" id="KW-0472">Membrane</keyword>
<evidence type="ECO:0000256" key="4">
    <source>
        <dbReference type="ARBA" id="ARBA00005975"/>
    </source>
</evidence>
<evidence type="ECO:0000256" key="7">
    <source>
        <dbReference type="ARBA" id="ARBA00023136"/>
    </source>
</evidence>
<dbReference type="InterPro" id="IPR006629">
    <property type="entry name" value="LITAF"/>
</dbReference>
<dbReference type="InterPro" id="IPR037519">
    <property type="entry name" value="LITAF_fam"/>
</dbReference>
<dbReference type="GO" id="GO:0008270">
    <property type="term" value="F:zinc ion binding"/>
    <property type="evidence" value="ECO:0007669"/>
    <property type="project" value="TreeGrafter"/>
</dbReference>
<keyword evidence="5" id="KW-0479">Metal-binding</keyword>
<comment type="similarity">
    <text evidence="4">Belongs to the CDIP1/LITAF family.</text>
</comment>
<dbReference type="PROSITE" id="PS51837">
    <property type="entry name" value="LITAF"/>
    <property type="match status" value="1"/>
</dbReference>
<dbReference type="PANTHER" id="PTHR23292">
    <property type="entry name" value="LIPOPOLYSACCHARIDE-INDUCED TUMOR NECROSIS FACTOR-ALPHA FACTOR"/>
    <property type="match status" value="1"/>
</dbReference>
<dbReference type="OrthoDB" id="5599753at2759"/>
<feature type="domain" description="LITAF" evidence="9">
    <location>
        <begin position="95"/>
        <end position="178"/>
    </location>
</feature>
<name>T2M789_HYDVU</name>
<evidence type="ECO:0000256" key="6">
    <source>
        <dbReference type="ARBA" id="ARBA00022833"/>
    </source>
</evidence>